<proteinExistence type="predicted"/>
<dbReference type="EMBL" id="MU277281">
    <property type="protein sequence ID" value="KAI0055729.1"/>
    <property type="molecule type" value="Genomic_DNA"/>
</dbReference>
<keyword evidence="2" id="KW-1185">Reference proteome</keyword>
<reference evidence="1" key="2">
    <citation type="journal article" date="2022" name="New Phytol.">
        <title>Evolutionary transition to the ectomycorrhizal habit in the genomes of a hyperdiverse lineage of mushroom-forming fungi.</title>
        <authorList>
            <person name="Looney B."/>
            <person name="Miyauchi S."/>
            <person name="Morin E."/>
            <person name="Drula E."/>
            <person name="Courty P.E."/>
            <person name="Kohler A."/>
            <person name="Kuo A."/>
            <person name="LaButti K."/>
            <person name="Pangilinan J."/>
            <person name="Lipzen A."/>
            <person name="Riley R."/>
            <person name="Andreopoulos W."/>
            <person name="He G."/>
            <person name="Johnson J."/>
            <person name="Nolan M."/>
            <person name="Tritt A."/>
            <person name="Barry K.W."/>
            <person name="Grigoriev I.V."/>
            <person name="Nagy L.G."/>
            <person name="Hibbett D."/>
            <person name="Henrissat B."/>
            <person name="Matheny P.B."/>
            <person name="Labbe J."/>
            <person name="Martin F.M."/>
        </authorList>
    </citation>
    <scope>NUCLEOTIDE SEQUENCE</scope>
    <source>
        <strain evidence="1">HHB10654</strain>
    </source>
</reference>
<accession>A0ACB8SGS0</accession>
<dbReference type="Proteomes" id="UP000814140">
    <property type="component" value="Unassembled WGS sequence"/>
</dbReference>
<name>A0ACB8SGS0_9AGAM</name>
<evidence type="ECO:0000313" key="1">
    <source>
        <dbReference type="EMBL" id="KAI0055729.1"/>
    </source>
</evidence>
<gene>
    <name evidence="1" type="ORF">BV25DRAFT_1842772</name>
</gene>
<comment type="caution">
    <text evidence="1">The sequence shown here is derived from an EMBL/GenBank/DDBJ whole genome shotgun (WGS) entry which is preliminary data.</text>
</comment>
<organism evidence="1 2">
    <name type="scientific">Artomyces pyxidatus</name>
    <dbReference type="NCBI Taxonomy" id="48021"/>
    <lineage>
        <taxon>Eukaryota</taxon>
        <taxon>Fungi</taxon>
        <taxon>Dikarya</taxon>
        <taxon>Basidiomycota</taxon>
        <taxon>Agaricomycotina</taxon>
        <taxon>Agaricomycetes</taxon>
        <taxon>Russulales</taxon>
        <taxon>Auriscalpiaceae</taxon>
        <taxon>Artomyces</taxon>
    </lineage>
</organism>
<evidence type="ECO:0000313" key="2">
    <source>
        <dbReference type="Proteomes" id="UP000814140"/>
    </source>
</evidence>
<protein>
    <submittedName>
        <fullName evidence="1">Kinase-like protein</fullName>
    </submittedName>
</protein>
<sequence>MAQPITFPLPPIWGCLRSIAVSNDHPVPAVYELLLRYPDGNPVDPRRPMWHIGGPNNSNHVELLSSDIGARHCTIESLLPAGQFICRDLISPAIMHASTDPLLVLEVNNTRIPPGHIACIEHGDKLQLGSTQTLLFHIYTTGSFETRYNLLFAIGDGPHGFVSRALNRSTGQLVAVKQLRRHIPNYSAAVVRRFKSLLLTLRHHDLAKLIDVFDEGDDIYLDLKPNSEVLVMALYPLGTLQGMIWSCGAVCEADASSIVKDLCNGLQYLHTKNIVHGNVQPENIFVEAIVPLRVKLGDFGVLQRADPKIIKKWSISETYAPPEVPVPIRAILLSQCHESVDSWSVGLTLFYIIYVLNMYGGEALLSHYQSGLIVLTRDPGRNDDLCVMSNQKSAIGLKT</sequence>
<reference evidence="1" key="1">
    <citation type="submission" date="2021-03" db="EMBL/GenBank/DDBJ databases">
        <authorList>
            <consortium name="DOE Joint Genome Institute"/>
            <person name="Ahrendt S."/>
            <person name="Looney B.P."/>
            <person name="Miyauchi S."/>
            <person name="Morin E."/>
            <person name="Drula E."/>
            <person name="Courty P.E."/>
            <person name="Chicoki N."/>
            <person name="Fauchery L."/>
            <person name="Kohler A."/>
            <person name="Kuo A."/>
            <person name="Labutti K."/>
            <person name="Pangilinan J."/>
            <person name="Lipzen A."/>
            <person name="Riley R."/>
            <person name="Andreopoulos W."/>
            <person name="He G."/>
            <person name="Johnson J."/>
            <person name="Barry K.W."/>
            <person name="Grigoriev I.V."/>
            <person name="Nagy L."/>
            <person name="Hibbett D."/>
            <person name="Henrissat B."/>
            <person name="Matheny P.B."/>
            <person name="Labbe J."/>
            <person name="Martin F."/>
        </authorList>
    </citation>
    <scope>NUCLEOTIDE SEQUENCE</scope>
    <source>
        <strain evidence="1">HHB10654</strain>
    </source>
</reference>